<name>A0A6H5I9N0_9HYME</name>
<dbReference type="EMBL" id="CADCXV010000732">
    <property type="protein sequence ID" value="CAB0034095.1"/>
    <property type="molecule type" value="Genomic_DNA"/>
</dbReference>
<gene>
    <name evidence="1" type="ORF">TBRA_LOCUS5993</name>
</gene>
<sequence length="291" mass="33416">MRSPTTKFTLIYCYAFRPSALGIGSRRDRSLVRRLSPDGPAFSRQYVHAVRSNLEGDFVSHFGVNQNLFFNGWSTLCKKIITYARNKRTKHSRLSEFLKRYTLISSLQKSVIEQFYARASATRTGGVADRPVIAAGLASDRAVSLYPAPTFQVLDRHLQRTQQRNRGHSLFTQRNRDCTRLERAGYSSGTYSWLRTSSSPWSIRLSRSVRAAALTHAIRIIERQSVAAYKRATWRSGSRNRFTCPGNQARPEAYTRVQVVHTARTRDIRRYSFTLVQARASEYTHLRRTAR</sequence>
<evidence type="ECO:0000313" key="2">
    <source>
        <dbReference type="Proteomes" id="UP000479190"/>
    </source>
</evidence>
<reference evidence="1 2" key="1">
    <citation type="submission" date="2020-02" db="EMBL/GenBank/DDBJ databases">
        <authorList>
            <person name="Ferguson B K."/>
        </authorList>
    </citation>
    <scope>NUCLEOTIDE SEQUENCE [LARGE SCALE GENOMIC DNA]</scope>
</reference>
<dbReference type="Proteomes" id="UP000479190">
    <property type="component" value="Unassembled WGS sequence"/>
</dbReference>
<protein>
    <submittedName>
        <fullName evidence="1">Uncharacterized protein</fullName>
    </submittedName>
</protein>
<accession>A0A6H5I9N0</accession>
<dbReference type="AlphaFoldDB" id="A0A6H5I9N0"/>
<organism evidence="1 2">
    <name type="scientific">Trichogramma brassicae</name>
    <dbReference type="NCBI Taxonomy" id="86971"/>
    <lineage>
        <taxon>Eukaryota</taxon>
        <taxon>Metazoa</taxon>
        <taxon>Ecdysozoa</taxon>
        <taxon>Arthropoda</taxon>
        <taxon>Hexapoda</taxon>
        <taxon>Insecta</taxon>
        <taxon>Pterygota</taxon>
        <taxon>Neoptera</taxon>
        <taxon>Endopterygota</taxon>
        <taxon>Hymenoptera</taxon>
        <taxon>Apocrita</taxon>
        <taxon>Proctotrupomorpha</taxon>
        <taxon>Chalcidoidea</taxon>
        <taxon>Trichogrammatidae</taxon>
        <taxon>Trichogramma</taxon>
    </lineage>
</organism>
<evidence type="ECO:0000313" key="1">
    <source>
        <dbReference type="EMBL" id="CAB0034095.1"/>
    </source>
</evidence>
<keyword evidence="2" id="KW-1185">Reference proteome</keyword>
<proteinExistence type="predicted"/>